<dbReference type="InterPro" id="IPR035994">
    <property type="entry name" value="Nucleoside_phosphorylase_sf"/>
</dbReference>
<keyword evidence="2" id="KW-1185">Reference proteome</keyword>
<protein>
    <recommendedName>
        <fullName evidence="3">Nucleoside phosphorylase domain-containing protein</fullName>
    </recommendedName>
</protein>
<dbReference type="STRING" id="413071.G9N1I4"/>
<organism evidence="1 2">
    <name type="scientific">Hypocrea virens (strain Gv29-8 / FGSC 10586)</name>
    <name type="common">Gliocladium virens</name>
    <name type="synonym">Trichoderma virens</name>
    <dbReference type="NCBI Taxonomy" id="413071"/>
    <lineage>
        <taxon>Eukaryota</taxon>
        <taxon>Fungi</taxon>
        <taxon>Dikarya</taxon>
        <taxon>Ascomycota</taxon>
        <taxon>Pezizomycotina</taxon>
        <taxon>Sordariomycetes</taxon>
        <taxon>Hypocreomycetidae</taxon>
        <taxon>Hypocreales</taxon>
        <taxon>Hypocreaceae</taxon>
        <taxon>Trichoderma</taxon>
    </lineage>
</organism>
<dbReference type="AlphaFoldDB" id="G9N1I4"/>
<evidence type="ECO:0000313" key="2">
    <source>
        <dbReference type="Proteomes" id="UP000007115"/>
    </source>
</evidence>
<dbReference type="OMA" id="KPFNWQR"/>
<dbReference type="OrthoDB" id="3503419at2759"/>
<comment type="caution">
    <text evidence="1">The sequence shown here is derived from an EMBL/GenBank/DDBJ whole genome shotgun (WGS) entry which is preliminary data.</text>
</comment>
<evidence type="ECO:0000313" key="1">
    <source>
        <dbReference type="EMBL" id="EHK19614.1"/>
    </source>
</evidence>
<dbReference type="EMBL" id="ABDF02000083">
    <property type="protein sequence ID" value="EHK19614.1"/>
    <property type="molecule type" value="Genomic_DNA"/>
</dbReference>
<dbReference type="SUPFAM" id="SSF53167">
    <property type="entry name" value="Purine and uridine phosphorylases"/>
    <property type="match status" value="1"/>
</dbReference>
<dbReference type="GO" id="GO:0003824">
    <property type="term" value="F:catalytic activity"/>
    <property type="evidence" value="ECO:0007669"/>
    <property type="project" value="InterPro"/>
</dbReference>
<gene>
    <name evidence="1" type="ORF">TRIVIDRAFT_156740</name>
</gene>
<name>G9N1I4_HYPVG</name>
<proteinExistence type="predicted"/>
<dbReference type="InParanoid" id="G9N1I4"/>
<dbReference type="HOGENOM" id="CLU_049221_0_0_1"/>
<dbReference type="RefSeq" id="XP_013953810.1">
    <property type="nucleotide sequence ID" value="XM_014098335.1"/>
</dbReference>
<dbReference type="VEuPathDB" id="FungiDB:TRIVIDRAFT_156740"/>
<dbReference type="Proteomes" id="UP000007115">
    <property type="component" value="Unassembled WGS sequence"/>
</dbReference>
<dbReference type="GO" id="GO:0009116">
    <property type="term" value="P:nucleoside metabolic process"/>
    <property type="evidence" value="ECO:0007669"/>
    <property type="project" value="InterPro"/>
</dbReference>
<sequence>MCGLQTLGLHYRQVLKISAKTNVAPWHSRPYIINSKVYPRNEATVEEHTMGTSLPRYLDIKVHQAVRERAYDGITVVGAYSRSYPSTIFQGEKTDKPFNWQRPTARIVDNHLYIECFPGYDYVEHYAEVIASFLGIQQRQGGMLTPPSKVSFQPASCSDTQNAIKATNIREFPKGIDTIVLGMVHRLERLTGSVDWAGDGCFAWAVRQFNGRKVAFLGVRPAFWGDISGEVVHYLASQCGVREVLYLGKLGSVKKGIKPNTWLATGGLSYVRGQAVEWENALGNSVARLAPACTLTGNHITLGSVLHETRNWLAALPSSVDFVDPEVGMMGQAAVRSGTRFGYLHIISDNLAEKYKEDLSNERMRSVLTGRSKLYEVVQDVLGHHLSRS</sequence>
<dbReference type="GeneID" id="25788365"/>
<reference evidence="1 2" key="1">
    <citation type="journal article" date="2011" name="Genome Biol.">
        <title>Comparative genome sequence analysis underscores mycoparasitism as the ancestral life style of Trichoderma.</title>
        <authorList>
            <person name="Kubicek C.P."/>
            <person name="Herrera-Estrella A."/>
            <person name="Seidl-Seiboth V."/>
            <person name="Martinez D.A."/>
            <person name="Druzhinina I.S."/>
            <person name="Thon M."/>
            <person name="Zeilinger S."/>
            <person name="Casas-Flores S."/>
            <person name="Horwitz B.A."/>
            <person name="Mukherjee P.K."/>
            <person name="Mukherjee M."/>
            <person name="Kredics L."/>
            <person name="Alcaraz L.D."/>
            <person name="Aerts A."/>
            <person name="Antal Z."/>
            <person name="Atanasova L."/>
            <person name="Cervantes-Badillo M.G."/>
            <person name="Challacombe J."/>
            <person name="Chertkov O."/>
            <person name="McCluskey K."/>
            <person name="Coulpier F."/>
            <person name="Deshpande N."/>
            <person name="von Doehren H."/>
            <person name="Ebbole D.J."/>
            <person name="Esquivel-Naranjo E.U."/>
            <person name="Fekete E."/>
            <person name="Flipphi M."/>
            <person name="Glaser F."/>
            <person name="Gomez-Rodriguez E.Y."/>
            <person name="Gruber S."/>
            <person name="Han C."/>
            <person name="Henrissat B."/>
            <person name="Hermosa R."/>
            <person name="Hernandez-Onate M."/>
            <person name="Karaffa L."/>
            <person name="Kosti I."/>
            <person name="Le Crom S."/>
            <person name="Lindquist E."/>
            <person name="Lucas S."/>
            <person name="Luebeck M."/>
            <person name="Luebeck P.S."/>
            <person name="Margeot A."/>
            <person name="Metz B."/>
            <person name="Misra M."/>
            <person name="Nevalainen H."/>
            <person name="Omann M."/>
            <person name="Packer N."/>
            <person name="Perrone G."/>
            <person name="Uresti-Rivera E.E."/>
            <person name="Salamov A."/>
            <person name="Schmoll M."/>
            <person name="Seiboth B."/>
            <person name="Shapiro H."/>
            <person name="Sukno S."/>
            <person name="Tamayo-Ramos J.A."/>
            <person name="Tisch D."/>
            <person name="Wiest A."/>
            <person name="Wilkinson H.H."/>
            <person name="Zhang M."/>
            <person name="Coutinho P.M."/>
            <person name="Kenerley C.M."/>
            <person name="Monte E."/>
            <person name="Baker S.E."/>
            <person name="Grigoriev I.V."/>
        </authorList>
    </citation>
    <scope>NUCLEOTIDE SEQUENCE [LARGE SCALE GENOMIC DNA]</scope>
    <source>
        <strain evidence="2">Gv29-8 / FGSC 10586</strain>
    </source>
</reference>
<accession>G9N1I4</accession>
<dbReference type="eggNOG" id="ENOG502SK1Z">
    <property type="taxonomic scope" value="Eukaryota"/>
</dbReference>
<evidence type="ECO:0008006" key="3">
    <source>
        <dbReference type="Google" id="ProtNLM"/>
    </source>
</evidence>